<evidence type="ECO:0000259" key="2">
    <source>
        <dbReference type="Pfam" id="PF00497"/>
    </source>
</evidence>
<dbReference type="InterPro" id="IPR001638">
    <property type="entry name" value="Solute-binding_3/MltF_N"/>
</dbReference>
<feature type="chain" id="PRO_5046229988" evidence="1">
    <location>
        <begin position="20"/>
        <end position="238"/>
    </location>
</feature>
<dbReference type="EMBL" id="JAERPS020000003">
    <property type="protein sequence ID" value="MBZ9611956.1"/>
    <property type="molecule type" value="Genomic_DNA"/>
</dbReference>
<comment type="caution">
    <text evidence="3">The sequence shown here is derived from an EMBL/GenBank/DDBJ whole genome shotgun (WGS) entry which is preliminary data.</text>
</comment>
<name>A0ABS7X8V1_9GAMM</name>
<dbReference type="RefSeq" id="WP_205311035.1">
    <property type="nucleotide sequence ID" value="NZ_JAERPS020000003.1"/>
</dbReference>
<keyword evidence="4" id="KW-1185">Reference proteome</keyword>
<dbReference type="Proteomes" id="UP000663814">
    <property type="component" value="Unassembled WGS sequence"/>
</dbReference>
<reference evidence="3 4" key="1">
    <citation type="submission" date="2021-08" db="EMBL/GenBank/DDBJ databases">
        <title>Rheinheimera aquimaris sp. nov., isolated from seawater of the East Sea in Korea.</title>
        <authorList>
            <person name="Kim K.H."/>
            <person name="Wenting R."/>
            <person name="Kim K.R."/>
            <person name="Jeon C.O."/>
        </authorList>
    </citation>
    <scope>NUCLEOTIDE SEQUENCE [LARGE SCALE GENOMIC DNA]</scope>
    <source>
        <strain evidence="3 4">MA-13</strain>
    </source>
</reference>
<feature type="domain" description="Solute-binding protein family 3/N-terminal" evidence="2">
    <location>
        <begin position="33"/>
        <end position="236"/>
    </location>
</feature>
<organism evidence="3 4">
    <name type="scientific">Rheinheimera maricola</name>
    <dbReference type="NCBI Taxonomy" id="2793282"/>
    <lineage>
        <taxon>Bacteria</taxon>
        <taxon>Pseudomonadati</taxon>
        <taxon>Pseudomonadota</taxon>
        <taxon>Gammaproteobacteria</taxon>
        <taxon>Chromatiales</taxon>
        <taxon>Chromatiaceae</taxon>
        <taxon>Rheinheimera</taxon>
    </lineage>
</organism>
<accession>A0ABS7X8V1</accession>
<dbReference type="Gene3D" id="3.40.190.10">
    <property type="entry name" value="Periplasmic binding protein-like II"/>
    <property type="match status" value="2"/>
</dbReference>
<protein>
    <submittedName>
        <fullName evidence="3">Transporter substrate-binding domain-containing protein</fullName>
    </submittedName>
</protein>
<feature type="signal peptide" evidence="1">
    <location>
        <begin position="1"/>
        <end position="19"/>
    </location>
</feature>
<proteinExistence type="predicted"/>
<evidence type="ECO:0000256" key="1">
    <source>
        <dbReference type="SAM" id="SignalP"/>
    </source>
</evidence>
<keyword evidence="1" id="KW-0732">Signal</keyword>
<dbReference type="Pfam" id="PF00497">
    <property type="entry name" value="SBP_bac_3"/>
    <property type="match status" value="1"/>
</dbReference>
<dbReference type="SUPFAM" id="SSF53850">
    <property type="entry name" value="Periplasmic binding protein-like II"/>
    <property type="match status" value="1"/>
</dbReference>
<evidence type="ECO:0000313" key="4">
    <source>
        <dbReference type="Proteomes" id="UP000663814"/>
    </source>
</evidence>
<gene>
    <name evidence="3" type="ORF">I4W93_010145</name>
</gene>
<sequence>MIWRIASVLMCLLMFSAAAVERKPLIWCLDNLPLRHHYEANKAPYGKLVDLMLEVSAQLDFELVYTVPTPVARCLKQLEQGEVDVVTGLLRSTERDQRFIMLPFDIARTESWFINQNNVVTDAALRLTMIEGRIYSESVAVQYQAQGYQMNTAASIDDALAALYFKQTDVVVGPEHTVLRHIATNARYQDVLVLAAKTQQSNMDVHIALAKNGRYAAKYDALKRVLEQLRAEGKYRLY</sequence>
<evidence type="ECO:0000313" key="3">
    <source>
        <dbReference type="EMBL" id="MBZ9611956.1"/>
    </source>
</evidence>